<reference evidence="1 2" key="1">
    <citation type="journal article" date="2019" name="Int. J. Syst. Evol. Microbiol.">
        <title>Streptomyces cyaneochromogenes sp. nov., a blue pigment-producing actinomycete from manganese-contaminated soil.</title>
        <authorList>
            <person name="Tang X."/>
            <person name="Zhao J."/>
            <person name="Li K."/>
            <person name="Chen Z."/>
            <person name="Sun Y."/>
            <person name="Gao J."/>
        </authorList>
    </citation>
    <scope>NUCLEOTIDE SEQUENCE [LARGE SCALE GENOMIC DNA]</scope>
    <source>
        <strain evidence="1 2">MK-45</strain>
    </source>
</reference>
<accession>A0A3Q9F1X7</accession>
<evidence type="ECO:0008006" key="3">
    <source>
        <dbReference type="Google" id="ProtNLM"/>
    </source>
</evidence>
<keyword evidence="2" id="KW-1185">Reference proteome</keyword>
<dbReference type="OrthoDB" id="4243055at2"/>
<proteinExistence type="predicted"/>
<sequence>MTDGIHTEPGLSEGKTYRLKLVCVGSGSAELEFVPANAGTAATVPCDESVVQQRVTADELVRINVAGAKGATGVIAWQIDAP</sequence>
<gene>
    <name evidence="1" type="ORF">EJ357_24100</name>
</gene>
<dbReference type="EMBL" id="CP034539">
    <property type="protein sequence ID" value="AZQ40554.1"/>
    <property type="molecule type" value="Genomic_DNA"/>
</dbReference>
<protein>
    <recommendedName>
        <fullName evidence="3">Fibronectin type III domain-containing protein</fullName>
    </recommendedName>
</protein>
<organism evidence="1 2">
    <name type="scientific">Streptomyces cyaneochromogenes</name>
    <dbReference type="NCBI Taxonomy" id="2496836"/>
    <lineage>
        <taxon>Bacteria</taxon>
        <taxon>Bacillati</taxon>
        <taxon>Actinomycetota</taxon>
        <taxon>Actinomycetes</taxon>
        <taxon>Kitasatosporales</taxon>
        <taxon>Streptomycetaceae</taxon>
        <taxon>Streptomyces</taxon>
    </lineage>
</organism>
<name>A0A3Q9F1X7_9ACTN</name>
<dbReference type="KEGG" id="scya:EJ357_24100"/>
<evidence type="ECO:0000313" key="1">
    <source>
        <dbReference type="EMBL" id="AZQ40554.1"/>
    </source>
</evidence>
<dbReference type="Proteomes" id="UP000280298">
    <property type="component" value="Chromosome"/>
</dbReference>
<evidence type="ECO:0000313" key="2">
    <source>
        <dbReference type="Proteomes" id="UP000280298"/>
    </source>
</evidence>
<dbReference type="AlphaFoldDB" id="A0A3Q9F1X7"/>